<evidence type="ECO:0000256" key="1">
    <source>
        <dbReference type="SAM" id="MobiDB-lite"/>
    </source>
</evidence>
<dbReference type="Proteomes" id="UP000823775">
    <property type="component" value="Unassembled WGS sequence"/>
</dbReference>
<feature type="chain" id="PRO_5047370588" evidence="2">
    <location>
        <begin position="30"/>
        <end position="346"/>
    </location>
</feature>
<name>A0ABS8V8K8_DATST</name>
<organism evidence="3 4">
    <name type="scientific">Datura stramonium</name>
    <name type="common">Jimsonweed</name>
    <name type="synonym">Common thornapple</name>
    <dbReference type="NCBI Taxonomy" id="4076"/>
    <lineage>
        <taxon>Eukaryota</taxon>
        <taxon>Viridiplantae</taxon>
        <taxon>Streptophyta</taxon>
        <taxon>Embryophyta</taxon>
        <taxon>Tracheophyta</taxon>
        <taxon>Spermatophyta</taxon>
        <taxon>Magnoliopsida</taxon>
        <taxon>eudicotyledons</taxon>
        <taxon>Gunneridae</taxon>
        <taxon>Pentapetalae</taxon>
        <taxon>asterids</taxon>
        <taxon>lamiids</taxon>
        <taxon>Solanales</taxon>
        <taxon>Solanaceae</taxon>
        <taxon>Solanoideae</taxon>
        <taxon>Datureae</taxon>
        <taxon>Datura</taxon>
    </lineage>
</organism>
<evidence type="ECO:0000256" key="2">
    <source>
        <dbReference type="SAM" id="SignalP"/>
    </source>
</evidence>
<dbReference type="EMBL" id="JACEIK010003590">
    <property type="protein sequence ID" value="MCD9642330.1"/>
    <property type="molecule type" value="Genomic_DNA"/>
</dbReference>
<keyword evidence="2" id="KW-0732">Signal</keyword>
<reference evidence="3 4" key="1">
    <citation type="journal article" date="2021" name="BMC Genomics">
        <title>Datura genome reveals duplications of psychoactive alkaloid biosynthetic genes and high mutation rate following tissue culture.</title>
        <authorList>
            <person name="Rajewski A."/>
            <person name="Carter-House D."/>
            <person name="Stajich J."/>
            <person name="Litt A."/>
        </authorList>
    </citation>
    <scope>NUCLEOTIDE SEQUENCE [LARGE SCALE GENOMIC DNA]</scope>
    <source>
        <strain evidence="3">AR-01</strain>
    </source>
</reference>
<evidence type="ECO:0000313" key="3">
    <source>
        <dbReference type="EMBL" id="MCD9642330.1"/>
    </source>
</evidence>
<feature type="region of interest" description="Disordered" evidence="1">
    <location>
        <begin position="236"/>
        <end position="261"/>
    </location>
</feature>
<feature type="compositionally biased region" description="Low complexity" evidence="1">
    <location>
        <begin position="250"/>
        <end position="260"/>
    </location>
</feature>
<gene>
    <name evidence="3" type="ORF">HAX54_029058</name>
</gene>
<accession>A0ABS8V8K8</accession>
<comment type="caution">
    <text evidence="3">The sequence shown here is derived from an EMBL/GenBank/DDBJ whole genome shotgun (WGS) entry which is preliminary data.</text>
</comment>
<sequence length="346" mass="40599">MNMMENLQYANMLLWAILLMFGHLYMKEGNLHEREKIKQTVTPKEEQSSDISRKLLKIFPHGFCQVVEWWGIIKKWLTIKDNRIFVKAKENETIVANRYEVLGDDHGTESVTEKKEVKVKGEVCKVDREMDKIAYHDTILEVENTSQSESKFSKFGEINDQHSRREEENRMALVKVVIEDEVPIKNLSNHIDKETNMKHDGFVEERVRKEEEKKMELVEIVTEDTVPINTLSNYIDKETNGNKDGFAEESNNTTTQNNSSKLPNTILHELVTRRVADWKLGEKEILLIEDKDNNAKKMKHRTVEFHRNKDKHPPKINNRKRSKETNIAHPNRVVTRSATNKENFKF</sequence>
<protein>
    <submittedName>
        <fullName evidence="3">Uncharacterized protein</fullName>
    </submittedName>
</protein>
<keyword evidence="4" id="KW-1185">Reference proteome</keyword>
<proteinExistence type="predicted"/>
<evidence type="ECO:0000313" key="4">
    <source>
        <dbReference type="Proteomes" id="UP000823775"/>
    </source>
</evidence>
<feature type="signal peptide" evidence="2">
    <location>
        <begin position="1"/>
        <end position="29"/>
    </location>
</feature>